<feature type="compositionally biased region" description="Basic and acidic residues" evidence="1">
    <location>
        <begin position="71"/>
        <end position="87"/>
    </location>
</feature>
<gene>
    <name evidence="3" type="ORF">MVES_001020</name>
</gene>
<sequence length="205" mass="22770">MRVPEYYEILHVSPNASAAEIKKAYQRESLETHPDRFPNASPEQTRDYTRRFQLVADAYYILSDPTRRREYDAARRGASQDDPHADSSDEEESANFFRSFRGANAQPQPHPQPQQMFADAWKEMLRPEVAHPGSLWKYTGSVSGALLGYIMANVPGAVGGAMLGGKLGSVRDVKGKAVTEAFLNLELVQRAEILRGLAAKVFGSL</sequence>
<dbReference type="GO" id="GO:0051087">
    <property type="term" value="F:protein-folding chaperone binding"/>
    <property type="evidence" value="ECO:0007669"/>
    <property type="project" value="TreeGrafter"/>
</dbReference>
<dbReference type="GO" id="GO:0044183">
    <property type="term" value="F:protein folding chaperone"/>
    <property type="evidence" value="ECO:0007669"/>
    <property type="project" value="TreeGrafter"/>
</dbReference>
<evidence type="ECO:0000313" key="4">
    <source>
        <dbReference type="Proteomes" id="UP000232875"/>
    </source>
</evidence>
<feature type="region of interest" description="Disordered" evidence="1">
    <location>
        <begin position="71"/>
        <end position="94"/>
    </location>
</feature>
<dbReference type="OrthoDB" id="442087at2759"/>
<dbReference type="PRINTS" id="PR00625">
    <property type="entry name" value="JDOMAIN"/>
</dbReference>
<dbReference type="CDD" id="cd06257">
    <property type="entry name" value="DnaJ"/>
    <property type="match status" value="1"/>
</dbReference>
<dbReference type="STRING" id="2020962.A0A2N1JF69"/>
<dbReference type="Pfam" id="PF00226">
    <property type="entry name" value="DnaJ"/>
    <property type="match status" value="1"/>
</dbReference>
<reference evidence="3 4" key="1">
    <citation type="submission" date="2017-10" db="EMBL/GenBank/DDBJ databases">
        <title>A novel species of cold-tolerant Malassezia isolated from bats.</title>
        <authorList>
            <person name="Lorch J.M."/>
            <person name="Palmer J.M."/>
            <person name="Vanderwolf K.J."/>
            <person name="Schmidt K.Z."/>
            <person name="Verant M.L."/>
            <person name="Weller T.J."/>
            <person name="Blehert D.S."/>
        </authorList>
    </citation>
    <scope>NUCLEOTIDE SEQUENCE [LARGE SCALE GENOMIC DNA]</scope>
    <source>
        <strain evidence="3 4">NWHC:44797-103</strain>
    </source>
</reference>
<dbReference type="InterPro" id="IPR001623">
    <property type="entry name" value="DnaJ_domain"/>
</dbReference>
<accession>A0A2N1JF69</accession>
<dbReference type="PROSITE" id="PS50076">
    <property type="entry name" value="DNAJ_2"/>
    <property type="match status" value="1"/>
</dbReference>
<dbReference type="EMBL" id="KZ454988">
    <property type="protein sequence ID" value="PKI85199.1"/>
    <property type="molecule type" value="Genomic_DNA"/>
</dbReference>
<evidence type="ECO:0000259" key="2">
    <source>
        <dbReference type="PROSITE" id="PS50076"/>
    </source>
</evidence>
<dbReference type="Proteomes" id="UP000232875">
    <property type="component" value="Unassembled WGS sequence"/>
</dbReference>
<proteinExistence type="predicted"/>
<dbReference type="GO" id="GO:0051082">
    <property type="term" value="F:unfolded protein binding"/>
    <property type="evidence" value="ECO:0007669"/>
    <property type="project" value="TreeGrafter"/>
</dbReference>
<dbReference type="AlphaFoldDB" id="A0A2N1JF69"/>
<dbReference type="SUPFAM" id="SSF46565">
    <property type="entry name" value="Chaperone J-domain"/>
    <property type="match status" value="1"/>
</dbReference>
<protein>
    <recommendedName>
        <fullName evidence="2">J domain-containing protein</fullName>
    </recommendedName>
</protein>
<dbReference type="Gene3D" id="1.10.287.110">
    <property type="entry name" value="DnaJ domain"/>
    <property type="match status" value="1"/>
</dbReference>
<dbReference type="PANTHER" id="PTHR43948">
    <property type="entry name" value="DNAJ HOMOLOG SUBFAMILY B"/>
    <property type="match status" value="1"/>
</dbReference>
<dbReference type="SMART" id="SM00271">
    <property type="entry name" value="DnaJ"/>
    <property type="match status" value="1"/>
</dbReference>
<dbReference type="InterPro" id="IPR036869">
    <property type="entry name" value="J_dom_sf"/>
</dbReference>
<evidence type="ECO:0000256" key="1">
    <source>
        <dbReference type="SAM" id="MobiDB-lite"/>
    </source>
</evidence>
<keyword evidence="4" id="KW-1185">Reference proteome</keyword>
<organism evidence="3 4">
    <name type="scientific">Malassezia vespertilionis</name>
    <dbReference type="NCBI Taxonomy" id="2020962"/>
    <lineage>
        <taxon>Eukaryota</taxon>
        <taxon>Fungi</taxon>
        <taxon>Dikarya</taxon>
        <taxon>Basidiomycota</taxon>
        <taxon>Ustilaginomycotina</taxon>
        <taxon>Malasseziomycetes</taxon>
        <taxon>Malasseziales</taxon>
        <taxon>Malasseziaceae</taxon>
        <taxon>Malassezia</taxon>
    </lineage>
</organism>
<name>A0A2N1JF69_9BASI</name>
<dbReference type="GO" id="GO:0005737">
    <property type="term" value="C:cytoplasm"/>
    <property type="evidence" value="ECO:0007669"/>
    <property type="project" value="TreeGrafter"/>
</dbReference>
<dbReference type="GO" id="GO:0005634">
    <property type="term" value="C:nucleus"/>
    <property type="evidence" value="ECO:0007669"/>
    <property type="project" value="TreeGrafter"/>
</dbReference>
<dbReference type="PANTHER" id="PTHR43948:SF21">
    <property type="entry name" value="DNAJ DOMAIN-CONTAINING PROTEIN"/>
    <property type="match status" value="1"/>
</dbReference>
<evidence type="ECO:0000313" key="3">
    <source>
        <dbReference type="EMBL" id="PKI85199.1"/>
    </source>
</evidence>
<feature type="domain" description="J" evidence="2">
    <location>
        <begin position="5"/>
        <end position="75"/>
    </location>
</feature>